<accession>E5Y8U5</accession>
<dbReference type="CDD" id="cd04301">
    <property type="entry name" value="NAT_SF"/>
    <property type="match status" value="1"/>
</dbReference>
<dbReference type="EMBL" id="ADCP02000001">
    <property type="protein sequence ID" value="EFV43587.1"/>
    <property type="molecule type" value="Genomic_DNA"/>
</dbReference>
<feature type="domain" description="N-acetyltransferase" evidence="3">
    <location>
        <begin position="3"/>
        <end position="152"/>
    </location>
</feature>
<dbReference type="InterPro" id="IPR016181">
    <property type="entry name" value="Acyl_CoA_acyltransferase"/>
</dbReference>
<dbReference type="GeneID" id="78085732"/>
<name>E5Y8U5_BILW3</name>
<sequence>MNLSVRKARMGDIRAIHALLMTSSADGLLLPRSLTDLYGHLRDFFVVEGDGATVGCGALSIIWENMAEVRSLAVAAHARRKGCGRLIVEACIAEARELDIHRLFALTYQLPFFNALGFSIVEKEVLPQKVWVDCVNCPKFPDCDETAVLLEI</sequence>
<dbReference type="AlphaFoldDB" id="E5Y8U5"/>
<dbReference type="RefSeq" id="WP_005028532.1">
    <property type="nucleotide sequence ID" value="NZ_KE150238.1"/>
</dbReference>
<dbReference type="InterPro" id="IPR000182">
    <property type="entry name" value="GNAT_dom"/>
</dbReference>
<evidence type="ECO:0000313" key="5">
    <source>
        <dbReference type="Proteomes" id="UP000006034"/>
    </source>
</evidence>
<dbReference type="GO" id="GO:0005737">
    <property type="term" value="C:cytoplasm"/>
    <property type="evidence" value="ECO:0007669"/>
    <property type="project" value="InterPro"/>
</dbReference>
<evidence type="ECO:0000256" key="1">
    <source>
        <dbReference type="ARBA" id="ARBA00022679"/>
    </source>
</evidence>
<dbReference type="GO" id="GO:0006526">
    <property type="term" value="P:L-arginine biosynthetic process"/>
    <property type="evidence" value="ECO:0007669"/>
    <property type="project" value="InterPro"/>
</dbReference>
<dbReference type="Pfam" id="PF00583">
    <property type="entry name" value="Acetyltransf_1"/>
    <property type="match status" value="1"/>
</dbReference>
<dbReference type="HOGENOM" id="CLU_119519_0_0_7"/>
<dbReference type="GO" id="GO:0004042">
    <property type="term" value="F:L-glutamate N-acetyltransferase activity"/>
    <property type="evidence" value="ECO:0007669"/>
    <property type="project" value="InterPro"/>
</dbReference>
<evidence type="ECO:0000259" key="3">
    <source>
        <dbReference type="PROSITE" id="PS51186"/>
    </source>
</evidence>
<comment type="caution">
    <text evidence="4">The sequence shown here is derived from an EMBL/GenBank/DDBJ whole genome shotgun (WGS) entry which is preliminary data.</text>
</comment>
<protein>
    <submittedName>
        <fullName evidence="4">Amino-acid N-acetyltransferase</fullName>
    </submittedName>
</protein>
<dbReference type="eggNOG" id="COG1246">
    <property type="taxonomic scope" value="Bacteria"/>
</dbReference>
<dbReference type="PROSITE" id="PS51186">
    <property type="entry name" value="GNAT"/>
    <property type="match status" value="1"/>
</dbReference>
<organism evidence="4 5">
    <name type="scientific">Bilophila wadsworthia (strain 3_1_6)</name>
    <dbReference type="NCBI Taxonomy" id="563192"/>
    <lineage>
        <taxon>Bacteria</taxon>
        <taxon>Pseudomonadati</taxon>
        <taxon>Thermodesulfobacteriota</taxon>
        <taxon>Desulfovibrionia</taxon>
        <taxon>Desulfovibrionales</taxon>
        <taxon>Desulfovibrionaceae</taxon>
        <taxon>Bilophila</taxon>
    </lineage>
</organism>
<evidence type="ECO:0000256" key="2">
    <source>
        <dbReference type="ARBA" id="ARBA00023315"/>
    </source>
</evidence>
<dbReference type="OrthoDB" id="9793138at2"/>
<dbReference type="PANTHER" id="PTHR30602:SF12">
    <property type="entry name" value="AMINO-ACID ACETYLTRANSFERASE NAGS1, CHLOROPLASTIC-RELATED"/>
    <property type="match status" value="1"/>
</dbReference>
<evidence type="ECO:0000313" key="4">
    <source>
        <dbReference type="EMBL" id="EFV43587.1"/>
    </source>
</evidence>
<keyword evidence="1 4" id="KW-0808">Transferase</keyword>
<dbReference type="SUPFAM" id="SSF55729">
    <property type="entry name" value="Acyl-CoA N-acyltransferases (Nat)"/>
    <property type="match status" value="1"/>
</dbReference>
<reference evidence="4 5" key="1">
    <citation type="submission" date="2010-10" db="EMBL/GenBank/DDBJ databases">
        <authorList>
            <consortium name="The Broad Institute Genome Sequencing Platform"/>
            <person name="Ward D."/>
            <person name="Earl A."/>
            <person name="Feldgarden M."/>
            <person name="Young S.K."/>
            <person name="Gargeya S."/>
            <person name="Zeng Q."/>
            <person name="Alvarado L."/>
            <person name="Berlin A."/>
            <person name="Bochicchio J."/>
            <person name="Chapman S.B."/>
            <person name="Chen Z."/>
            <person name="Freedman E."/>
            <person name="Gellesch M."/>
            <person name="Goldberg J."/>
            <person name="Griggs A."/>
            <person name="Gujja S."/>
            <person name="Heilman E."/>
            <person name="Heiman D."/>
            <person name="Howarth C."/>
            <person name="Mehta T."/>
            <person name="Neiman D."/>
            <person name="Pearson M."/>
            <person name="Roberts A."/>
            <person name="Saif S."/>
            <person name="Shea T."/>
            <person name="Shenoy N."/>
            <person name="Sisk P."/>
            <person name="Stolte C."/>
            <person name="Sykes S."/>
            <person name="White J."/>
            <person name="Yandava C."/>
            <person name="Allen-Vercoe E."/>
            <person name="Sibley C."/>
            <person name="Ambrose C.E."/>
            <person name="Strauss J."/>
            <person name="Daigneault M."/>
            <person name="Haas B."/>
            <person name="Nusbaum C."/>
            <person name="Birren B."/>
        </authorList>
    </citation>
    <scope>NUCLEOTIDE SEQUENCE [LARGE SCALE GENOMIC DNA]</scope>
    <source>
        <strain evidence="4 5">3_1_6</strain>
    </source>
</reference>
<dbReference type="InterPro" id="IPR010167">
    <property type="entry name" value="NH2A_AcTrfase"/>
</dbReference>
<dbReference type="Gene3D" id="3.40.630.30">
    <property type="match status" value="1"/>
</dbReference>
<gene>
    <name evidence="4" type="ORF">HMPREF0179_02603</name>
</gene>
<reference evidence="4 5" key="2">
    <citation type="submission" date="2013-04" db="EMBL/GenBank/DDBJ databases">
        <title>The Genome Sequence of Bilophila wadsworthia 3_1_6.</title>
        <authorList>
            <consortium name="The Broad Institute Genomics Platform"/>
            <person name="Earl A."/>
            <person name="Ward D."/>
            <person name="Feldgarden M."/>
            <person name="Gevers D."/>
            <person name="Sibley C."/>
            <person name="Strauss J."/>
            <person name="Allen-Vercoe E."/>
            <person name="Walker B."/>
            <person name="Young S."/>
            <person name="Zeng Q."/>
            <person name="Gargeya S."/>
            <person name="Fitzgerald M."/>
            <person name="Haas B."/>
            <person name="Abouelleil A."/>
            <person name="Allen A.W."/>
            <person name="Alvarado L."/>
            <person name="Arachchi H.M."/>
            <person name="Berlin A.M."/>
            <person name="Chapman S.B."/>
            <person name="Gainer-Dewar J."/>
            <person name="Goldberg J."/>
            <person name="Griggs A."/>
            <person name="Gujja S."/>
            <person name="Hansen M."/>
            <person name="Howarth C."/>
            <person name="Imamovic A."/>
            <person name="Ireland A."/>
            <person name="Larimer J."/>
            <person name="McCowan C."/>
            <person name="Murphy C."/>
            <person name="Pearson M."/>
            <person name="Poon T.W."/>
            <person name="Priest M."/>
            <person name="Roberts A."/>
            <person name="Saif S."/>
            <person name="Shea T."/>
            <person name="Sisk P."/>
            <person name="Sykes S."/>
            <person name="Wortman J."/>
            <person name="Nusbaum C."/>
            <person name="Birren B."/>
        </authorList>
    </citation>
    <scope>NUCLEOTIDE SEQUENCE [LARGE SCALE GENOMIC DNA]</scope>
    <source>
        <strain evidence="4 5">3_1_6</strain>
    </source>
</reference>
<proteinExistence type="predicted"/>
<keyword evidence="2" id="KW-0012">Acyltransferase</keyword>
<keyword evidence="5" id="KW-1185">Reference proteome</keyword>
<dbReference type="STRING" id="563192.HMPREF0179_02603"/>
<dbReference type="PANTHER" id="PTHR30602">
    <property type="entry name" value="AMINO-ACID ACETYLTRANSFERASE"/>
    <property type="match status" value="1"/>
</dbReference>
<dbReference type="Proteomes" id="UP000006034">
    <property type="component" value="Unassembled WGS sequence"/>
</dbReference>
<dbReference type="NCBIfam" id="NF005840">
    <property type="entry name" value="PRK07757.1"/>
    <property type="match status" value="1"/>
</dbReference>